<evidence type="ECO:0000256" key="1">
    <source>
        <dbReference type="SAM" id="MobiDB-lite"/>
    </source>
</evidence>
<proteinExistence type="predicted"/>
<feature type="compositionally biased region" description="Low complexity" evidence="1">
    <location>
        <begin position="36"/>
        <end position="50"/>
    </location>
</feature>
<reference evidence="2" key="1">
    <citation type="submission" date="2015-07" db="EMBL/GenBank/DDBJ databases">
        <title>Transcriptome Assembly of Anthurium amnicola.</title>
        <authorList>
            <person name="Suzuki J."/>
        </authorList>
    </citation>
    <scope>NUCLEOTIDE SEQUENCE</scope>
</reference>
<dbReference type="AlphaFoldDB" id="A0A1D1ZHV5"/>
<feature type="compositionally biased region" description="Basic and acidic residues" evidence="1">
    <location>
        <begin position="18"/>
        <end position="31"/>
    </location>
</feature>
<sequence length="252" mass="27232">MSLSKRCPGNRHLIHFAQKKEREENRERPGAEQEQLPRLPLPLLLAFPSPRHVPDLVPPAAPPHPKAPPFPILPWLPLSPPLPHQTQLASSPPGPLSPPPHRQGHEEHAGAGRLRHQRQDGGGGGGEAGPPPQVQEAGPEEEDVPGARPRQPVQGRGLSPAREVPPHQQEQGLRRPPCRAQERPQAGGGRTPGPRPPTRVPGAVAASPGLPSPFSSSWLEIYKPVFIMNIVTGRLLLLCSVLELFNRAANES</sequence>
<gene>
    <name evidence="2" type="ORF">g.47618</name>
</gene>
<feature type="compositionally biased region" description="Pro residues" evidence="1">
    <location>
        <begin position="56"/>
        <end position="83"/>
    </location>
</feature>
<dbReference type="EMBL" id="GDJX01001422">
    <property type="protein sequence ID" value="JAT66514.1"/>
    <property type="molecule type" value="Transcribed_RNA"/>
</dbReference>
<feature type="region of interest" description="Disordered" evidence="1">
    <location>
        <begin position="1"/>
        <end position="213"/>
    </location>
</feature>
<name>A0A1D1ZHV5_9ARAE</name>
<accession>A0A1D1ZHV5</accession>
<organism evidence="2">
    <name type="scientific">Anthurium amnicola</name>
    <dbReference type="NCBI Taxonomy" id="1678845"/>
    <lineage>
        <taxon>Eukaryota</taxon>
        <taxon>Viridiplantae</taxon>
        <taxon>Streptophyta</taxon>
        <taxon>Embryophyta</taxon>
        <taxon>Tracheophyta</taxon>
        <taxon>Spermatophyta</taxon>
        <taxon>Magnoliopsida</taxon>
        <taxon>Liliopsida</taxon>
        <taxon>Araceae</taxon>
        <taxon>Pothoideae</taxon>
        <taxon>Potheae</taxon>
        <taxon>Anthurium</taxon>
    </lineage>
</organism>
<feature type="compositionally biased region" description="Pro residues" evidence="1">
    <location>
        <begin position="92"/>
        <end position="101"/>
    </location>
</feature>
<evidence type="ECO:0000313" key="2">
    <source>
        <dbReference type="EMBL" id="JAT66514.1"/>
    </source>
</evidence>
<protein>
    <submittedName>
        <fullName evidence="2">Uncharacterized protein</fullName>
    </submittedName>
</protein>